<evidence type="ECO:0000256" key="4">
    <source>
        <dbReference type="ARBA" id="ARBA00022676"/>
    </source>
</evidence>
<reference evidence="13 14" key="1">
    <citation type="journal article" date="2014" name="Mol. Biol. Evol.">
        <title>Massive expansion of Ubiquitination-related gene families within the Chlamydiae.</title>
        <authorList>
            <person name="Domman D."/>
            <person name="Collingro A."/>
            <person name="Lagkouvardos I."/>
            <person name="Gehre L."/>
            <person name="Weinmaier T."/>
            <person name="Rattei T."/>
            <person name="Subtil A."/>
            <person name="Horn M."/>
        </authorList>
    </citation>
    <scope>NUCLEOTIDE SEQUENCE [LARGE SCALE GENOMIC DNA]</scope>
    <source>
        <strain evidence="13 14">EI2</strain>
    </source>
</reference>
<evidence type="ECO:0000256" key="10">
    <source>
        <dbReference type="ARBA" id="ARBA00023180"/>
    </source>
</evidence>
<dbReference type="SUPFAM" id="SSF53448">
    <property type="entry name" value="Nucleotide-diphospho-sugar transferases"/>
    <property type="match status" value="1"/>
</dbReference>
<keyword evidence="9" id="KW-0472">Membrane</keyword>
<evidence type="ECO:0000313" key="14">
    <source>
        <dbReference type="Proteomes" id="UP000031465"/>
    </source>
</evidence>
<evidence type="ECO:0000256" key="5">
    <source>
        <dbReference type="ARBA" id="ARBA00022679"/>
    </source>
</evidence>
<dbReference type="InterPro" id="IPR003859">
    <property type="entry name" value="Galactosyl_T"/>
</dbReference>
<dbReference type="Pfam" id="PF02709">
    <property type="entry name" value="Glyco_transf_7C"/>
    <property type="match status" value="1"/>
</dbReference>
<dbReference type="PANTHER" id="PTHR19300">
    <property type="entry name" value="BETA-1,4-GALACTOSYLTRANSFERASE"/>
    <property type="match status" value="1"/>
</dbReference>
<evidence type="ECO:0000256" key="8">
    <source>
        <dbReference type="ARBA" id="ARBA00022989"/>
    </source>
</evidence>
<evidence type="ECO:0000313" key="13">
    <source>
        <dbReference type="EMBL" id="KIC71097.1"/>
    </source>
</evidence>
<evidence type="ECO:0000259" key="12">
    <source>
        <dbReference type="Pfam" id="PF13733"/>
    </source>
</evidence>
<name>A0A0C1JV38_9BACT</name>
<protein>
    <submittedName>
        <fullName evidence="13">Beta-1,4-N-acetylgalactosaminyltransferase bre-4</fullName>
        <ecNumber evidence="13">2.4.1.-</ecNumber>
    </submittedName>
</protein>
<evidence type="ECO:0000256" key="3">
    <source>
        <dbReference type="ARBA" id="ARBA00005735"/>
    </source>
</evidence>
<evidence type="ECO:0000256" key="7">
    <source>
        <dbReference type="ARBA" id="ARBA00022968"/>
    </source>
</evidence>
<dbReference type="Gene3D" id="3.90.550.10">
    <property type="entry name" value="Spore Coat Polysaccharide Biosynthesis Protein SpsA, Chain A"/>
    <property type="match status" value="1"/>
</dbReference>
<accession>A0A0C1JV38</accession>
<gene>
    <name evidence="13" type="primary">bre-4</name>
    <name evidence="13" type="ORF">DB44_ER00260</name>
</gene>
<keyword evidence="6" id="KW-0812">Transmembrane</keyword>
<dbReference type="EMBL" id="JSAN01000115">
    <property type="protein sequence ID" value="KIC71097.1"/>
    <property type="molecule type" value="Genomic_DNA"/>
</dbReference>
<keyword evidence="7" id="KW-0735">Signal-anchor</keyword>
<keyword evidence="10" id="KW-0325">Glycoprotein</keyword>
<dbReference type="GO" id="GO:0008378">
    <property type="term" value="F:galactosyltransferase activity"/>
    <property type="evidence" value="ECO:0007669"/>
    <property type="project" value="TreeGrafter"/>
</dbReference>
<evidence type="ECO:0000256" key="9">
    <source>
        <dbReference type="ARBA" id="ARBA00023136"/>
    </source>
</evidence>
<comment type="pathway">
    <text evidence="2">Protein modification; protein glycosylation.</text>
</comment>
<dbReference type="PANTHER" id="PTHR19300:SF57">
    <property type="entry name" value="BETA-1,4-N-ACETYLGALACTOSAMINYLTRANSFERASE"/>
    <property type="match status" value="1"/>
</dbReference>
<evidence type="ECO:0000256" key="2">
    <source>
        <dbReference type="ARBA" id="ARBA00004922"/>
    </source>
</evidence>
<sequence length="231" mass="26897">MRSFLGYGEMMQKMALIIPYRNREEHLKIFLTEFPEKIQKISPHVQYTIFIIEQAEGKLFNRGKLLNVGYTLTQETFDYFCFHDVDMLPTTSDYSYPIVPTHLAADVSQFREWMGNGLAYKNYFGGVVLFNKADFVKVNGYSNRYWGYGVEDDDLIVRVVENNLNWVRKPGVYESLTHAYSGGTPEHQANKTRFINLLKNLEEDLSGLSDLNYQILNSKIFSNYTQYLVDI</sequence>
<dbReference type="Proteomes" id="UP000031465">
    <property type="component" value="Unassembled WGS sequence"/>
</dbReference>
<dbReference type="InterPro" id="IPR029044">
    <property type="entry name" value="Nucleotide-diphossugar_trans"/>
</dbReference>
<keyword evidence="4 13" id="KW-0328">Glycosyltransferase</keyword>
<dbReference type="InterPro" id="IPR027791">
    <property type="entry name" value="Galactosyl_T_C"/>
</dbReference>
<dbReference type="Pfam" id="PF13733">
    <property type="entry name" value="Glyco_transf_7N"/>
    <property type="match status" value="1"/>
</dbReference>
<dbReference type="GO" id="GO:0005975">
    <property type="term" value="P:carbohydrate metabolic process"/>
    <property type="evidence" value="ECO:0007669"/>
    <property type="project" value="InterPro"/>
</dbReference>
<dbReference type="PATRIC" id="fig|362787.3.peg.1699"/>
<dbReference type="InterPro" id="IPR027995">
    <property type="entry name" value="Galactosyl_T_N"/>
</dbReference>
<organism evidence="13 14">
    <name type="scientific">Candidatus Protochlamydia amoebophila</name>
    <dbReference type="NCBI Taxonomy" id="362787"/>
    <lineage>
        <taxon>Bacteria</taxon>
        <taxon>Pseudomonadati</taxon>
        <taxon>Chlamydiota</taxon>
        <taxon>Chlamydiia</taxon>
        <taxon>Parachlamydiales</taxon>
        <taxon>Parachlamydiaceae</taxon>
        <taxon>Candidatus Protochlamydia</taxon>
    </lineage>
</organism>
<comment type="caution">
    <text evidence="13">The sequence shown here is derived from an EMBL/GenBank/DDBJ whole genome shotgun (WGS) entry which is preliminary data.</text>
</comment>
<dbReference type="PRINTS" id="PR02050">
    <property type="entry name" value="B14GALTRFASE"/>
</dbReference>
<feature type="domain" description="Galactosyltransferase C-terminal" evidence="11">
    <location>
        <begin position="118"/>
        <end position="179"/>
    </location>
</feature>
<dbReference type="GO" id="GO:0016020">
    <property type="term" value="C:membrane"/>
    <property type="evidence" value="ECO:0007669"/>
    <property type="project" value="UniProtKB-SubCell"/>
</dbReference>
<evidence type="ECO:0000259" key="11">
    <source>
        <dbReference type="Pfam" id="PF02709"/>
    </source>
</evidence>
<feature type="domain" description="Galactosyltransferase N-terminal" evidence="12">
    <location>
        <begin position="11"/>
        <end position="93"/>
    </location>
</feature>
<dbReference type="AlphaFoldDB" id="A0A0C1JV38"/>
<dbReference type="EC" id="2.4.1.-" evidence="13"/>
<keyword evidence="5 13" id="KW-0808">Transferase</keyword>
<dbReference type="UniPathway" id="UPA00378"/>
<evidence type="ECO:0000256" key="1">
    <source>
        <dbReference type="ARBA" id="ARBA00004606"/>
    </source>
</evidence>
<comment type="subcellular location">
    <subcellularLocation>
        <location evidence="1">Membrane</location>
        <topology evidence="1">Single-pass type II membrane protein</topology>
    </subcellularLocation>
</comment>
<comment type="similarity">
    <text evidence="3">Belongs to the glycosyltransferase 7 family.</text>
</comment>
<evidence type="ECO:0000256" key="6">
    <source>
        <dbReference type="ARBA" id="ARBA00022692"/>
    </source>
</evidence>
<proteinExistence type="inferred from homology"/>
<keyword evidence="8" id="KW-1133">Transmembrane helix</keyword>